<gene>
    <name evidence="1" type="primary">LOC114327537</name>
</gene>
<protein>
    <submittedName>
        <fullName evidence="1">Uncharacterized protein LOC114327537 isoform X1</fullName>
    </submittedName>
</protein>
<dbReference type="PANTHER" id="PTHR21505">
    <property type="entry name" value="MADF DOMAIN-CONTAINING PROTEIN-RELATED"/>
    <property type="match status" value="1"/>
</dbReference>
<dbReference type="AlphaFoldDB" id="A0A6P7F8Z2"/>
<proteinExistence type="predicted"/>
<name>A0A6P7F8Z2_DIAVI</name>
<organism evidence="1">
    <name type="scientific">Diabrotica virgifera virgifera</name>
    <name type="common">western corn rootworm</name>
    <dbReference type="NCBI Taxonomy" id="50390"/>
    <lineage>
        <taxon>Eukaryota</taxon>
        <taxon>Metazoa</taxon>
        <taxon>Ecdysozoa</taxon>
        <taxon>Arthropoda</taxon>
        <taxon>Hexapoda</taxon>
        <taxon>Insecta</taxon>
        <taxon>Pterygota</taxon>
        <taxon>Neoptera</taxon>
        <taxon>Endopterygota</taxon>
        <taxon>Coleoptera</taxon>
        <taxon>Polyphaga</taxon>
        <taxon>Cucujiformia</taxon>
        <taxon>Chrysomeloidea</taxon>
        <taxon>Chrysomelidae</taxon>
        <taxon>Galerucinae</taxon>
        <taxon>Diabroticina</taxon>
        <taxon>Diabroticites</taxon>
        <taxon>Diabrotica</taxon>
    </lineage>
</organism>
<reference evidence="1" key="1">
    <citation type="submission" date="2025-08" db="UniProtKB">
        <authorList>
            <consortium name="RefSeq"/>
        </authorList>
    </citation>
    <scope>IDENTIFICATION</scope>
    <source>
        <tissue evidence="1">Whole insect</tissue>
    </source>
</reference>
<dbReference type="PANTHER" id="PTHR21505:SF8">
    <property type="entry name" value="DPT-YFP REPRESSOR BY OVEREXPRESSION, ISOFORM D-RELATED"/>
    <property type="match status" value="1"/>
</dbReference>
<accession>A0A6P7F8Z2</accession>
<dbReference type="RefSeq" id="XP_028132006.1">
    <property type="nucleotide sequence ID" value="XM_028276205.1"/>
</dbReference>
<sequence length="171" mass="19743">MLKKAKLDEFDAYGNYIAHKLRLFQGNQAVFARKLINDVIFEGELVGLTKKFKVRNSELVYKCSPQPPSRPSYIFQLPVRQQQLTADDEFNAYGKYIAYKLRLFQGNQAIFARKLINDVIFEGELNGLTKDFKVTVYCKNVIPDLPPDISQPPNRQLHISISDKLLFLSQR</sequence>
<dbReference type="InParanoid" id="A0A6P7F8Z2"/>
<evidence type="ECO:0000313" key="1">
    <source>
        <dbReference type="RefSeq" id="XP_028132006.1"/>
    </source>
</evidence>